<dbReference type="GO" id="GO:0008194">
    <property type="term" value="F:UDP-glycosyltransferase activity"/>
    <property type="evidence" value="ECO:0007669"/>
    <property type="project" value="InterPro"/>
</dbReference>
<dbReference type="InterPro" id="IPR002213">
    <property type="entry name" value="UDP_glucos_trans"/>
</dbReference>
<accession>A0A396H6H3</accession>
<dbReference type="FunFam" id="3.40.50.2000:FF:000202">
    <property type="entry name" value="Glycosyltransferase"/>
    <property type="match status" value="1"/>
</dbReference>
<evidence type="ECO:0000256" key="3">
    <source>
        <dbReference type="ARBA" id="ARBA00022679"/>
    </source>
</evidence>
<keyword evidence="2 4" id="KW-0328">Glycosyltransferase</keyword>
<evidence type="ECO:0000313" key="4">
    <source>
        <dbReference type="EMBL" id="RHN46577.1"/>
    </source>
</evidence>
<dbReference type="Gramene" id="rna41078">
    <property type="protein sequence ID" value="RHN46577.1"/>
    <property type="gene ID" value="gene41078"/>
</dbReference>
<dbReference type="Proteomes" id="UP000265566">
    <property type="component" value="Chromosome 7"/>
</dbReference>
<dbReference type="AlphaFoldDB" id="A0A396H6H3"/>
<protein>
    <submittedName>
        <fullName evidence="4">Putative soyasapogenol B glucuronide galactosyltransferase</fullName>
        <ecNumber evidence="4">2.4.1.272</ecNumber>
    </submittedName>
</protein>
<comment type="caution">
    <text evidence="4">The sequence shown here is derived from an EMBL/GenBank/DDBJ whole genome shotgun (WGS) entry which is preliminary data.</text>
</comment>
<dbReference type="Pfam" id="PF00201">
    <property type="entry name" value="UDPGT"/>
    <property type="match status" value="1"/>
</dbReference>
<sequence length="330" mass="37226">MESQQSHNKLHVVFLPFPTPGHMIPMIDTARLFAMHGVNVTIIATHANASTFQKSIDSDFNSGYSIKTHLIQFPSAQVGPVSAWTNKDGEKKAKRGHIEELGKEEEWLNWLNSKQNESVLYVSFGSLVRFPHAQLVEIAHGLENSGQNFIWVIKKYDKDEDGEGFLQEFEERLKESKKGYIIWNWASQLLILDHPATGGIVTHCGWNSILESVNSGLPMITWPVFAEQFYNEKLLVDVLKIGVPVGAKENNLWININVEKVVRREDIVKAVKILMGSDQESKEMRMRAKKLGDASKRTIEEGGDSYNNLIQLIDELKSLKKSKALGVKAD</sequence>
<dbReference type="EC" id="2.4.1.272" evidence="4"/>
<proteinExistence type="inferred from homology"/>
<dbReference type="SUPFAM" id="SSF53756">
    <property type="entry name" value="UDP-Glycosyltransferase/glycogen phosphorylase"/>
    <property type="match status" value="2"/>
</dbReference>
<gene>
    <name evidence="4" type="ORF">MtrunA17_Chr7g0243711</name>
</gene>
<dbReference type="EMBL" id="PSQE01000007">
    <property type="protein sequence ID" value="RHN46577.1"/>
    <property type="molecule type" value="Genomic_DNA"/>
</dbReference>
<dbReference type="GO" id="GO:0102240">
    <property type="term" value="F:soyasapogenol B glucuronide galactosyltransferase activity"/>
    <property type="evidence" value="ECO:0007669"/>
    <property type="project" value="UniProtKB-EC"/>
</dbReference>
<reference evidence="5" key="1">
    <citation type="journal article" date="2018" name="Nat. Plants">
        <title>Whole-genome landscape of Medicago truncatula symbiotic genes.</title>
        <authorList>
            <person name="Pecrix Y."/>
            <person name="Staton S.E."/>
            <person name="Sallet E."/>
            <person name="Lelandais-Briere C."/>
            <person name="Moreau S."/>
            <person name="Carrere S."/>
            <person name="Blein T."/>
            <person name="Jardinaud M.F."/>
            <person name="Latrasse D."/>
            <person name="Zouine M."/>
            <person name="Zahm M."/>
            <person name="Kreplak J."/>
            <person name="Mayjonade B."/>
            <person name="Satge C."/>
            <person name="Perez M."/>
            <person name="Cauet S."/>
            <person name="Marande W."/>
            <person name="Chantry-Darmon C."/>
            <person name="Lopez-Roques C."/>
            <person name="Bouchez O."/>
            <person name="Berard A."/>
            <person name="Debelle F."/>
            <person name="Munos S."/>
            <person name="Bendahmane A."/>
            <person name="Berges H."/>
            <person name="Niebel A."/>
            <person name="Buitink J."/>
            <person name="Frugier F."/>
            <person name="Benhamed M."/>
            <person name="Crespi M."/>
            <person name="Gouzy J."/>
            <person name="Gamas P."/>
        </authorList>
    </citation>
    <scope>NUCLEOTIDE SEQUENCE [LARGE SCALE GENOMIC DNA]</scope>
    <source>
        <strain evidence="5">cv. Jemalong A17</strain>
    </source>
</reference>
<comment type="similarity">
    <text evidence="1">Belongs to the UDP-glycosyltransferase family.</text>
</comment>
<organism evidence="4 5">
    <name type="scientific">Medicago truncatula</name>
    <name type="common">Barrel medic</name>
    <name type="synonym">Medicago tribuloides</name>
    <dbReference type="NCBI Taxonomy" id="3880"/>
    <lineage>
        <taxon>Eukaryota</taxon>
        <taxon>Viridiplantae</taxon>
        <taxon>Streptophyta</taxon>
        <taxon>Embryophyta</taxon>
        <taxon>Tracheophyta</taxon>
        <taxon>Spermatophyta</taxon>
        <taxon>Magnoliopsida</taxon>
        <taxon>eudicotyledons</taxon>
        <taxon>Gunneridae</taxon>
        <taxon>Pentapetalae</taxon>
        <taxon>rosids</taxon>
        <taxon>fabids</taxon>
        <taxon>Fabales</taxon>
        <taxon>Fabaceae</taxon>
        <taxon>Papilionoideae</taxon>
        <taxon>50 kb inversion clade</taxon>
        <taxon>NPAAA clade</taxon>
        <taxon>Hologalegina</taxon>
        <taxon>IRL clade</taxon>
        <taxon>Trifolieae</taxon>
        <taxon>Medicago</taxon>
    </lineage>
</organism>
<evidence type="ECO:0000313" key="5">
    <source>
        <dbReference type="Proteomes" id="UP000265566"/>
    </source>
</evidence>
<name>A0A396H6H3_MEDTR</name>
<dbReference type="PANTHER" id="PTHR48047">
    <property type="entry name" value="GLYCOSYLTRANSFERASE"/>
    <property type="match status" value="1"/>
</dbReference>
<evidence type="ECO:0000256" key="2">
    <source>
        <dbReference type="ARBA" id="ARBA00022676"/>
    </source>
</evidence>
<dbReference type="PANTHER" id="PTHR48047:SF45">
    <property type="entry name" value="SCOPOLETIN GLUCOSYLTRANSFERASE-LIKE"/>
    <property type="match status" value="1"/>
</dbReference>
<evidence type="ECO:0000256" key="1">
    <source>
        <dbReference type="ARBA" id="ARBA00009995"/>
    </source>
</evidence>
<dbReference type="Gene3D" id="3.40.50.2000">
    <property type="entry name" value="Glycogen Phosphorylase B"/>
    <property type="match status" value="2"/>
</dbReference>
<keyword evidence="3 4" id="KW-0808">Transferase</keyword>
<dbReference type="CDD" id="cd03784">
    <property type="entry name" value="GT1_Gtf-like"/>
    <property type="match status" value="1"/>
</dbReference>